<keyword evidence="3" id="KW-0723">Serine/threonine-protein kinase</keyword>
<evidence type="ECO:0000256" key="6">
    <source>
        <dbReference type="ARBA" id="ARBA00022777"/>
    </source>
</evidence>
<sequence length="172" mass="19871">PLEFVLLLGVPSHDFNIVVQLLDWFKLSNNFVLGMGCLQCSQDLYEILEEQGFLMVWGLLCQVLEAMWHQRNRGVLHCDTKARNSILDPATSEMKLIDFGCGTFLKGMLYTHFSGMQVYSPLEWILLHCYHGHPVVIWSLGILLYVMVCRDLPHNNNEDIIQGQLFFWPRVS</sequence>
<evidence type="ECO:0000256" key="9">
    <source>
        <dbReference type="ARBA" id="ARBA00048679"/>
    </source>
</evidence>
<keyword evidence="4" id="KW-0808">Transferase</keyword>
<dbReference type="SUPFAM" id="SSF56112">
    <property type="entry name" value="Protein kinase-like (PK-like)"/>
    <property type="match status" value="1"/>
</dbReference>
<dbReference type="GO" id="GO:0043066">
    <property type="term" value="P:negative regulation of apoptotic process"/>
    <property type="evidence" value="ECO:0007669"/>
    <property type="project" value="TreeGrafter"/>
</dbReference>
<proteinExistence type="inferred from homology"/>
<comment type="similarity">
    <text evidence="1">Belongs to the protein kinase superfamily. CAMK Ser/Thr protein kinase family. PIM subfamily.</text>
</comment>
<keyword evidence="5" id="KW-0547">Nucleotide-binding</keyword>
<dbReference type="Gene3D" id="1.10.510.10">
    <property type="entry name" value="Transferase(Phosphotransferase) domain 1"/>
    <property type="match status" value="1"/>
</dbReference>
<comment type="catalytic activity">
    <reaction evidence="9">
        <text>L-seryl-[protein] + ATP = O-phospho-L-seryl-[protein] + ADP + H(+)</text>
        <dbReference type="Rhea" id="RHEA:17989"/>
        <dbReference type="Rhea" id="RHEA-COMP:9863"/>
        <dbReference type="Rhea" id="RHEA-COMP:11604"/>
        <dbReference type="ChEBI" id="CHEBI:15378"/>
        <dbReference type="ChEBI" id="CHEBI:29999"/>
        <dbReference type="ChEBI" id="CHEBI:30616"/>
        <dbReference type="ChEBI" id="CHEBI:83421"/>
        <dbReference type="ChEBI" id="CHEBI:456216"/>
        <dbReference type="EC" id="2.7.11.1"/>
    </reaction>
</comment>
<dbReference type="InterPro" id="IPR011009">
    <property type="entry name" value="Kinase-like_dom_sf"/>
</dbReference>
<dbReference type="GO" id="GO:0005524">
    <property type="term" value="F:ATP binding"/>
    <property type="evidence" value="ECO:0007669"/>
    <property type="project" value="UniProtKB-KW"/>
</dbReference>
<evidence type="ECO:0000259" key="10">
    <source>
        <dbReference type="PROSITE" id="PS50011"/>
    </source>
</evidence>
<evidence type="ECO:0000256" key="5">
    <source>
        <dbReference type="ARBA" id="ARBA00022741"/>
    </source>
</evidence>
<reference evidence="11 12" key="1">
    <citation type="submission" date="2019-09" db="EMBL/GenBank/DDBJ databases">
        <title>Bird 10,000 Genomes (B10K) Project - Family phase.</title>
        <authorList>
            <person name="Zhang G."/>
        </authorList>
    </citation>
    <scope>NUCLEOTIDE SEQUENCE [LARGE SCALE GENOMIC DNA]</scope>
    <source>
        <strain evidence="11">B10K-DU-002-46</strain>
        <tissue evidence="11">Muscle</tissue>
    </source>
</reference>
<evidence type="ECO:0000256" key="8">
    <source>
        <dbReference type="ARBA" id="ARBA00047899"/>
    </source>
</evidence>
<evidence type="ECO:0000256" key="4">
    <source>
        <dbReference type="ARBA" id="ARBA00022679"/>
    </source>
</evidence>
<dbReference type="EMBL" id="VXBX01003487">
    <property type="protein sequence ID" value="NXP20965.1"/>
    <property type="molecule type" value="Genomic_DNA"/>
</dbReference>
<evidence type="ECO:0000313" key="11">
    <source>
        <dbReference type="EMBL" id="NXP20965.1"/>
    </source>
</evidence>
<organism evidence="11 12">
    <name type="scientific">Scytalopus superciliaris</name>
    <dbReference type="NCBI Taxonomy" id="312124"/>
    <lineage>
        <taxon>Eukaryota</taxon>
        <taxon>Metazoa</taxon>
        <taxon>Chordata</taxon>
        <taxon>Craniata</taxon>
        <taxon>Vertebrata</taxon>
        <taxon>Euteleostomi</taxon>
        <taxon>Archelosauria</taxon>
        <taxon>Archosauria</taxon>
        <taxon>Dinosauria</taxon>
        <taxon>Saurischia</taxon>
        <taxon>Theropoda</taxon>
        <taxon>Coelurosauria</taxon>
        <taxon>Aves</taxon>
        <taxon>Neognathae</taxon>
        <taxon>Neoaves</taxon>
        <taxon>Telluraves</taxon>
        <taxon>Australaves</taxon>
        <taxon>Passeriformes</taxon>
        <taxon>Rhinocryptidae</taxon>
        <taxon>Scytalopus</taxon>
    </lineage>
</organism>
<name>A0A7L1YE55_9PASS</name>
<keyword evidence="12" id="KW-1185">Reference proteome</keyword>
<dbReference type="GO" id="GO:0004674">
    <property type="term" value="F:protein serine/threonine kinase activity"/>
    <property type="evidence" value="ECO:0007669"/>
    <property type="project" value="UniProtKB-KW"/>
</dbReference>
<dbReference type="SMART" id="SM00220">
    <property type="entry name" value="S_TKc"/>
    <property type="match status" value="1"/>
</dbReference>
<evidence type="ECO:0000313" key="12">
    <source>
        <dbReference type="Proteomes" id="UP000580825"/>
    </source>
</evidence>
<dbReference type="EC" id="2.7.11.1" evidence="2"/>
<feature type="non-terminal residue" evidence="11">
    <location>
        <position position="172"/>
    </location>
</feature>
<keyword evidence="6 11" id="KW-0418">Kinase</keyword>
<dbReference type="PANTHER" id="PTHR22984:SF11">
    <property type="entry name" value="AURORA KINASE-RELATED"/>
    <property type="match status" value="1"/>
</dbReference>
<dbReference type="AlphaFoldDB" id="A0A7L1YE55"/>
<evidence type="ECO:0000256" key="3">
    <source>
        <dbReference type="ARBA" id="ARBA00022527"/>
    </source>
</evidence>
<dbReference type="GO" id="GO:0005737">
    <property type="term" value="C:cytoplasm"/>
    <property type="evidence" value="ECO:0007669"/>
    <property type="project" value="TreeGrafter"/>
</dbReference>
<dbReference type="PANTHER" id="PTHR22984">
    <property type="entry name" value="SERINE/THREONINE-PROTEIN KINASE PIM"/>
    <property type="match status" value="1"/>
</dbReference>
<protein>
    <recommendedName>
        <fullName evidence="2">non-specific serine/threonine protein kinase</fullName>
        <ecNumber evidence="2">2.7.11.1</ecNumber>
    </recommendedName>
</protein>
<evidence type="ECO:0000256" key="2">
    <source>
        <dbReference type="ARBA" id="ARBA00012513"/>
    </source>
</evidence>
<dbReference type="PROSITE" id="PS50011">
    <property type="entry name" value="PROTEIN_KINASE_DOM"/>
    <property type="match status" value="1"/>
</dbReference>
<dbReference type="Proteomes" id="UP000580825">
    <property type="component" value="Unassembled WGS sequence"/>
</dbReference>
<dbReference type="InterPro" id="IPR000719">
    <property type="entry name" value="Prot_kinase_dom"/>
</dbReference>
<evidence type="ECO:0000256" key="1">
    <source>
        <dbReference type="ARBA" id="ARBA00005505"/>
    </source>
</evidence>
<feature type="non-terminal residue" evidence="11">
    <location>
        <position position="1"/>
    </location>
</feature>
<accession>A0A7L1YE55</accession>
<evidence type="ECO:0000256" key="7">
    <source>
        <dbReference type="ARBA" id="ARBA00022840"/>
    </source>
</evidence>
<feature type="domain" description="Protein kinase" evidence="10">
    <location>
        <begin position="1"/>
        <end position="172"/>
    </location>
</feature>
<keyword evidence="7" id="KW-0067">ATP-binding</keyword>
<gene>
    <name evidence="11" type="primary">Pim1_1</name>
    <name evidence="11" type="ORF">SCYSUP_R00505</name>
</gene>
<comment type="catalytic activity">
    <reaction evidence="8">
        <text>L-threonyl-[protein] + ATP = O-phospho-L-threonyl-[protein] + ADP + H(+)</text>
        <dbReference type="Rhea" id="RHEA:46608"/>
        <dbReference type="Rhea" id="RHEA-COMP:11060"/>
        <dbReference type="Rhea" id="RHEA-COMP:11605"/>
        <dbReference type="ChEBI" id="CHEBI:15378"/>
        <dbReference type="ChEBI" id="CHEBI:30013"/>
        <dbReference type="ChEBI" id="CHEBI:30616"/>
        <dbReference type="ChEBI" id="CHEBI:61977"/>
        <dbReference type="ChEBI" id="CHEBI:456216"/>
        <dbReference type="EC" id="2.7.11.1"/>
    </reaction>
</comment>
<dbReference type="InterPro" id="IPR051138">
    <property type="entry name" value="PIM_Ser/Thr_kinase"/>
</dbReference>
<comment type="caution">
    <text evidence="11">The sequence shown here is derived from an EMBL/GenBank/DDBJ whole genome shotgun (WGS) entry which is preliminary data.</text>
</comment>
<dbReference type="Pfam" id="PF00069">
    <property type="entry name" value="Pkinase"/>
    <property type="match status" value="1"/>
</dbReference>
<dbReference type="GO" id="GO:0007346">
    <property type="term" value="P:regulation of mitotic cell cycle"/>
    <property type="evidence" value="ECO:0007669"/>
    <property type="project" value="TreeGrafter"/>
</dbReference>